<dbReference type="InterPro" id="IPR016454">
    <property type="entry name" value="Cysteine_dSase"/>
</dbReference>
<dbReference type="InterPro" id="IPR015424">
    <property type="entry name" value="PyrdxlP-dep_Trfase"/>
</dbReference>
<protein>
    <submittedName>
        <fullName evidence="4">Cysteine desulfurase family protein</fullName>
    </submittedName>
</protein>
<dbReference type="Gene3D" id="3.40.640.10">
    <property type="entry name" value="Type I PLP-dependent aspartate aminotransferase-like (Major domain)"/>
    <property type="match status" value="1"/>
</dbReference>
<dbReference type="Gene3D" id="1.10.260.50">
    <property type="match status" value="1"/>
</dbReference>
<dbReference type="Gene3D" id="3.90.1150.10">
    <property type="entry name" value="Aspartate Aminotransferase, domain 1"/>
    <property type="match status" value="1"/>
</dbReference>
<organism evidence="4 5">
    <name type="scientific">Sporosarcina soli</name>
    <dbReference type="NCBI Taxonomy" id="334736"/>
    <lineage>
        <taxon>Bacteria</taxon>
        <taxon>Bacillati</taxon>
        <taxon>Bacillota</taxon>
        <taxon>Bacilli</taxon>
        <taxon>Bacillales</taxon>
        <taxon>Caryophanaceae</taxon>
        <taxon>Sporosarcina</taxon>
    </lineage>
</organism>
<dbReference type="Proteomes" id="UP001596109">
    <property type="component" value="Unassembled WGS sequence"/>
</dbReference>
<dbReference type="Pfam" id="PF00266">
    <property type="entry name" value="Aminotran_5"/>
    <property type="match status" value="1"/>
</dbReference>
<evidence type="ECO:0000313" key="5">
    <source>
        <dbReference type="Proteomes" id="UP001596109"/>
    </source>
</evidence>
<evidence type="ECO:0000256" key="2">
    <source>
        <dbReference type="ARBA" id="ARBA00022898"/>
    </source>
</evidence>
<dbReference type="PANTHER" id="PTHR11601">
    <property type="entry name" value="CYSTEINE DESULFURYLASE FAMILY MEMBER"/>
    <property type="match status" value="1"/>
</dbReference>
<dbReference type="RefSeq" id="WP_381436833.1">
    <property type="nucleotide sequence ID" value="NZ_JBHSNO010000008.1"/>
</dbReference>
<dbReference type="InterPro" id="IPR015421">
    <property type="entry name" value="PyrdxlP-dep_Trfase_major"/>
</dbReference>
<dbReference type="PANTHER" id="PTHR11601:SF50">
    <property type="entry name" value="CYSTEINE DESULFURASE ISCS 2-RELATED"/>
    <property type="match status" value="1"/>
</dbReference>
<name>A0ABW0TNF0_9BACL</name>
<dbReference type="InterPro" id="IPR015422">
    <property type="entry name" value="PyrdxlP-dep_Trfase_small"/>
</dbReference>
<dbReference type="EMBL" id="JBHSNO010000008">
    <property type="protein sequence ID" value="MFC5590415.1"/>
    <property type="molecule type" value="Genomic_DNA"/>
</dbReference>
<dbReference type="InterPro" id="IPR000192">
    <property type="entry name" value="Aminotrans_V_dom"/>
</dbReference>
<keyword evidence="5" id="KW-1185">Reference proteome</keyword>
<evidence type="ECO:0000256" key="1">
    <source>
        <dbReference type="ARBA" id="ARBA00001933"/>
    </source>
</evidence>
<dbReference type="SUPFAM" id="SSF53383">
    <property type="entry name" value="PLP-dependent transferases"/>
    <property type="match status" value="1"/>
</dbReference>
<evidence type="ECO:0000313" key="4">
    <source>
        <dbReference type="EMBL" id="MFC5590415.1"/>
    </source>
</evidence>
<reference evidence="5" key="1">
    <citation type="journal article" date="2019" name="Int. J. Syst. Evol. Microbiol.">
        <title>The Global Catalogue of Microorganisms (GCM) 10K type strain sequencing project: providing services to taxonomists for standard genome sequencing and annotation.</title>
        <authorList>
            <consortium name="The Broad Institute Genomics Platform"/>
            <consortium name="The Broad Institute Genome Sequencing Center for Infectious Disease"/>
            <person name="Wu L."/>
            <person name="Ma J."/>
        </authorList>
    </citation>
    <scope>NUCLEOTIDE SEQUENCE [LARGE SCALE GENOMIC DNA]</scope>
    <source>
        <strain evidence="5">CGMCC 4.1434</strain>
    </source>
</reference>
<proteinExistence type="predicted"/>
<evidence type="ECO:0000259" key="3">
    <source>
        <dbReference type="Pfam" id="PF00266"/>
    </source>
</evidence>
<feature type="domain" description="Aminotransferase class V" evidence="3">
    <location>
        <begin position="2"/>
        <end position="361"/>
    </location>
</feature>
<comment type="caution">
    <text evidence="4">The sequence shown here is derived from an EMBL/GenBank/DDBJ whole genome shotgun (WGS) entry which is preliminary data.</text>
</comment>
<comment type="cofactor">
    <cofactor evidence="1">
        <name>pyridoxal 5'-phosphate</name>
        <dbReference type="ChEBI" id="CHEBI:597326"/>
    </cofactor>
</comment>
<keyword evidence="2" id="KW-0663">Pyridoxal phosphate</keyword>
<sequence>MIYLDNSATTLPDDSVLASFTEVNRRFFANPASLHLAGKEAELLLERSREQIKSILGMPEGEVIFTSGGTEANNLAVIGFAHAYRSRGNHIITTSIEHPAVLRSMEYLETQGFEVDYLQVDAQGVISIEELKSKLRQETILVSIMHVNNEIGAIQPIAECARMIKGQSRAVFHSDAVQSFGKLPVMLTGDGPDALTISAHKIHGLKGSGILAMRKGMIPQAINFGGGQEKELRSGTVSVADAAALAKAMRLHVANQEREDFRAWRNRIISVVERYEDVRILARDSAAPHILSLAFPKIKGEVAVNYFQENGITVSTSSACSSKNTKVSHVIEAIGVPEKYKNGVIRISFGKNNSEQHVSELERVFTGFMELLGRGKQ</sequence>
<gene>
    <name evidence="4" type="ORF">ACFPRA_16035</name>
</gene>
<accession>A0ABW0TNF0</accession>
<dbReference type="PIRSF" id="PIRSF005572">
    <property type="entry name" value="NifS"/>
    <property type="match status" value="1"/>
</dbReference>